<sequence length="64" mass="6679">MGGKRTSFERSSRHAPAEICFAIAIGSSANVDALLGTCLFHSSNTNACAIPIHNLLCGVNEDTS</sequence>
<name>G4U289_SERID</name>
<proteinExistence type="predicted"/>
<reference evidence="1 2" key="1">
    <citation type="journal article" date="2011" name="PLoS Pathog.">
        <title>Endophytic Life Strategies Decoded by Genome and Transcriptome Analyses of the Mutualistic Root Symbiont Piriformospora indica.</title>
        <authorList>
            <person name="Zuccaro A."/>
            <person name="Lahrmann U."/>
            <person name="Guldener U."/>
            <person name="Langen G."/>
            <person name="Pfiffi S."/>
            <person name="Biedenkopf D."/>
            <person name="Wong P."/>
            <person name="Samans B."/>
            <person name="Grimm C."/>
            <person name="Basiewicz M."/>
            <person name="Murat C."/>
            <person name="Martin F."/>
            <person name="Kogel K.H."/>
        </authorList>
    </citation>
    <scope>NUCLEOTIDE SEQUENCE [LARGE SCALE GENOMIC DNA]</scope>
    <source>
        <strain evidence="1 2">DSM 11827</strain>
    </source>
</reference>
<accession>G4U289</accession>
<keyword evidence="2" id="KW-1185">Reference proteome</keyword>
<organism evidence="1 2">
    <name type="scientific">Serendipita indica (strain DSM 11827)</name>
    <name type="common">Root endophyte fungus</name>
    <name type="synonym">Piriformospora indica</name>
    <dbReference type="NCBI Taxonomy" id="1109443"/>
    <lineage>
        <taxon>Eukaryota</taxon>
        <taxon>Fungi</taxon>
        <taxon>Dikarya</taxon>
        <taxon>Basidiomycota</taxon>
        <taxon>Agaricomycotina</taxon>
        <taxon>Agaricomycetes</taxon>
        <taxon>Sebacinales</taxon>
        <taxon>Serendipitaceae</taxon>
        <taxon>Serendipita</taxon>
    </lineage>
</organism>
<protein>
    <submittedName>
        <fullName evidence="1">Uncharacterized protein</fullName>
    </submittedName>
</protein>
<dbReference type="AlphaFoldDB" id="G4U289"/>
<comment type="caution">
    <text evidence="1">The sequence shown here is derived from an EMBL/GenBank/DDBJ whole genome shotgun (WGS) entry which is preliminary data.</text>
</comment>
<gene>
    <name evidence="1" type="ORF">PIIN_11660</name>
</gene>
<dbReference type="Proteomes" id="UP000007148">
    <property type="component" value="Unassembled WGS sequence"/>
</dbReference>
<dbReference type="InParanoid" id="G4U289"/>
<dbReference type="EMBL" id="CAFZ01001854">
    <property type="protein sequence ID" value="CCA77682.1"/>
    <property type="molecule type" value="Genomic_DNA"/>
</dbReference>
<evidence type="ECO:0000313" key="2">
    <source>
        <dbReference type="Proteomes" id="UP000007148"/>
    </source>
</evidence>
<evidence type="ECO:0000313" key="1">
    <source>
        <dbReference type="EMBL" id="CCA77682.1"/>
    </source>
</evidence>
<dbReference type="HOGENOM" id="CLU_2868518_0_0_1"/>